<dbReference type="SUPFAM" id="SSF53178">
    <property type="entry name" value="Peptidyl-tRNA hydrolase-like"/>
    <property type="match status" value="1"/>
</dbReference>
<comment type="function">
    <text evidence="7">Hydrolyzes ribosome-free peptidyl-tRNAs (with 1 or more amino acids incorporated), which drop off the ribosome during protein synthesis, or as a result of ribosome stalling.</text>
</comment>
<evidence type="ECO:0000256" key="8">
    <source>
        <dbReference type="SAM" id="MobiDB-lite"/>
    </source>
</evidence>
<evidence type="ECO:0000256" key="5">
    <source>
        <dbReference type="ARBA" id="ARBA00038063"/>
    </source>
</evidence>
<dbReference type="PANTHER" id="PTHR17224:SF1">
    <property type="entry name" value="PEPTIDYL-TRNA HYDROLASE"/>
    <property type="match status" value="1"/>
</dbReference>
<evidence type="ECO:0000256" key="4">
    <source>
        <dbReference type="ARBA" id="ARBA00022884"/>
    </source>
</evidence>
<dbReference type="GO" id="GO:0005737">
    <property type="term" value="C:cytoplasm"/>
    <property type="evidence" value="ECO:0007669"/>
    <property type="project" value="UniProtKB-SubCell"/>
</dbReference>
<evidence type="ECO:0000256" key="2">
    <source>
        <dbReference type="ARBA" id="ARBA00022555"/>
    </source>
</evidence>
<dbReference type="EC" id="3.1.1.29" evidence="1 7"/>
<feature type="active site" description="Proton acceptor" evidence="7">
    <location>
        <position position="19"/>
    </location>
</feature>
<dbReference type="GO" id="GO:0004045">
    <property type="term" value="F:peptidyl-tRNA hydrolase activity"/>
    <property type="evidence" value="ECO:0007669"/>
    <property type="project" value="UniProtKB-UniRule"/>
</dbReference>
<feature type="site" description="Discriminates between blocked and unblocked aminoacyl-tRNA" evidence="7">
    <location>
        <position position="9"/>
    </location>
</feature>
<evidence type="ECO:0000313" key="10">
    <source>
        <dbReference type="Proteomes" id="UP000305887"/>
    </source>
</evidence>
<feature type="binding site" evidence="7">
    <location>
        <position position="66"/>
    </location>
    <ligand>
        <name>tRNA</name>
        <dbReference type="ChEBI" id="CHEBI:17843"/>
    </ligand>
</feature>
<evidence type="ECO:0000256" key="1">
    <source>
        <dbReference type="ARBA" id="ARBA00013260"/>
    </source>
</evidence>
<dbReference type="InterPro" id="IPR036416">
    <property type="entry name" value="Pept_tRNA_hydro_sf"/>
</dbReference>
<organism evidence="9 10">
    <name type="scientific">Rubellimicrobium rubrum</name>
    <dbReference type="NCBI Taxonomy" id="2585369"/>
    <lineage>
        <taxon>Bacteria</taxon>
        <taxon>Pseudomonadati</taxon>
        <taxon>Pseudomonadota</taxon>
        <taxon>Alphaproteobacteria</taxon>
        <taxon>Rhodobacterales</taxon>
        <taxon>Roseobacteraceae</taxon>
        <taxon>Rubellimicrobium</taxon>
    </lineage>
</organism>
<dbReference type="PANTHER" id="PTHR17224">
    <property type="entry name" value="PEPTIDYL-TRNA HYDROLASE"/>
    <property type="match status" value="1"/>
</dbReference>
<keyword evidence="2 7" id="KW-0820">tRNA-binding</keyword>
<dbReference type="InterPro" id="IPR018171">
    <property type="entry name" value="Pept_tRNA_hydro_CS"/>
</dbReference>
<dbReference type="Gene3D" id="3.40.50.1470">
    <property type="entry name" value="Peptidyl-tRNA hydrolase"/>
    <property type="match status" value="1"/>
</dbReference>
<evidence type="ECO:0000256" key="3">
    <source>
        <dbReference type="ARBA" id="ARBA00022801"/>
    </source>
</evidence>
<dbReference type="GO" id="GO:0006515">
    <property type="term" value="P:protein quality control for misfolded or incompletely synthesized proteins"/>
    <property type="evidence" value="ECO:0007669"/>
    <property type="project" value="UniProtKB-UniRule"/>
</dbReference>
<dbReference type="NCBIfam" id="TIGR00447">
    <property type="entry name" value="pth"/>
    <property type="match status" value="1"/>
</dbReference>
<comment type="catalytic activity">
    <reaction evidence="7">
        <text>an N-acyl-L-alpha-aminoacyl-tRNA + H2O = an N-acyl-L-amino acid + a tRNA + H(+)</text>
        <dbReference type="Rhea" id="RHEA:54448"/>
        <dbReference type="Rhea" id="RHEA-COMP:10123"/>
        <dbReference type="Rhea" id="RHEA-COMP:13883"/>
        <dbReference type="ChEBI" id="CHEBI:15377"/>
        <dbReference type="ChEBI" id="CHEBI:15378"/>
        <dbReference type="ChEBI" id="CHEBI:59874"/>
        <dbReference type="ChEBI" id="CHEBI:78442"/>
        <dbReference type="ChEBI" id="CHEBI:138191"/>
        <dbReference type="EC" id="3.1.1.29"/>
    </reaction>
</comment>
<dbReference type="GO" id="GO:0072344">
    <property type="term" value="P:rescue of stalled ribosome"/>
    <property type="evidence" value="ECO:0007669"/>
    <property type="project" value="UniProtKB-UniRule"/>
</dbReference>
<dbReference type="Proteomes" id="UP000305887">
    <property type="component" value="Unassembled WGS sequence"/>
</dbReference>
<dbReference type="CDD" id="cd00462">
    <property type="entry name" value="PTH"/>
    <property type="match status" value="1"/>
</dbReference>
<evidence type="ECO:0000256" key="7">
    <source>
        <dbReference type="HAMAP-Rule" id="MF_00083"/>
    </source>
</evidence>
<keyword evidence="4 7" id="KW-0694">RNA-binding</keyword>
<dbReference type="GO" id="GO:0000049">
    <property type="term" value="F:tRNA binding"/>
    <property type="evidence" value="ECO:0007669"/>
    <property type="project" value="UniProtKB-UniRule"/>
</dbReference>
<feature type="binding site" evidence="7">
    <location>
        <position position="14"/>
    </location>
    <ligand>
        <name>tRNA</name>
        <dbReference type="ChEBI" id="CHEBI:17843"/>
    </ligand>
</feature>
<comment type="similarity">
    <text evidence="5 7">Belongs to the PTH family.</text>
</comment>
<comment type="subunit">
    <text evidence="7">Monomer.</text>
</comment>
<keyword evidence="7" id="KW-0963">Cytoplasm</keyword>
<feature type="region of interest" description="Disordered" evidence="8">
    <location>
        <begin position="190"/>
        <end position="231"/>
    </location>
</feature>
<feature type="compositionally biased region" description="Low complexity" evidence="8">
    <location>
        <begin position="199"/>
        <end position="214"/>
    </location>
</feature>
<dbReference type="PROSITE" id="PS01196">
    <property type="entry name" value="PEPT_TRNA_HYDROL_2"/>
    <property type="match status" value="1"/>
</dbReference>
<name>A0A5C4MSV7_9RHOB</name>
<sequence>MKLLVGLGNPGAKYAGHRHNIGFMAVDRIAEGHGFGPWRSRFQGMTSEGVLGGEKVLLLKPQTFMNESGRSVGEAMRFLKIAPAELCVFHDEIDLAPAKLKVKTGGGHAGHNGLRSLHAHIGDAYHRVRMGVGHPGHKDAVPGYVLHDFAKADAAWLDDMLRGIEDGAPALAQGDFATFQNRVALRLNPPRPSKPALGAILPDATAPARAAPSKAQDDQRSPLQKLADRFR</sequence>
<comment type="subcellular location">
    <subcellularLocation>
        <location evidence="7">Cytoplasm</location>
    </subcellularLocation>
</comment>
<dbReference type="FunFam" id="3.40.50.1470:FF:000001">
    <property type="entry name" value="Peptidyl-tRNA hydrolase"/>
    <property type="match status" value="1"/>
</dbReference>
<evidence type="ECO:0000256" key="6">
    <source>
        <dbReference type="ARBA" id="ARBA00050038"/>
    </source>
</evidence>
<accession>A0A5C4MSV7</accession>
<feature type="compositionally biased region" description="Basic and acidic residues" evidence="8">
    <location>
        <begin position="215"/>
        <end position="231"/>
    </location>
</feature>
<gene>
    <name evidence="7" type="primary">pth</name>
    <name evidence="9" type="ORF">FHG66_12285</name>
</gene>
<keyword evidence="3 7" id="KW-0378">Hydrolase</keyword>
<dbReference type="InterPro" id="IPR001328">
    <property type="entry name" value="Pept_tRNA_hydro"/>
</dbReference>
<keyword evidence="10" id="KW-1185">Reference proteome</keyword>
<dbReference type="HAMAP" id="MF_00083">
    <property type="entry name" value="Pept_tRNA_hydro_bact"/>
    <property type="match status" value="1"/>
</dbReference>
<comment type="function">
    <text evidence="7">Catalyzes the release of premature peptidyl moieties from peptidyl-tRNA molecules trapped in stalled 50S ribosomal subunits, and thus maintains levels of free tRNAs and 50S ribosomes.</text>
</comment>
<dbReference type="EMBL" id="VDFU01000014">
    <property type="protein sequence ID" value="TNC48945.1"/>
    <property type="molecule type" value="Genomic_DNA"/>
</dbReference>
<feature type="site" description="Stabilizes the basic form of H active site to accept a proton" evidence="7">
    <location>
        <position position="91"/>
    </location>
</feature>
<dbReference type="Pfam" id="PF01195">
    <property type="entry name" value="Pept_tRNA_hydro"/>
    <property type="match status" value="1"/>
</dbReference>
<comment type="caution">
    <text evidence="9">The sequence shown here is derived from an EMBL/GenBank/DDBJ whole genome shotgun (WGS) entry which is preliminary data.</text>
</comment>
<proteinExistence type="inferred from homology"/>
<feature type="binding site" evidence="7">
    <location>
        <position position="112"/>
    </location>
    <ligand>
        <name>tRNA</name>
        <dbReference type="ChEBI" id="CHEBI:17843"/>
    </ligand>
</feature>
<feature type="binding site" evidence="7">
    <location>
        <position position="64"/>
    </location>
    <ligand>
        <name>tRNA</name>
        <dbReference type="ChEBI" id="CHEBI:17843"/>
    </ligand>
</feature>
<protein>
    <recommendedName>
        <fullName evidence="6 7">Peptidyl-tRNA hydrolase</fullName>
        <shortName evidence="7">Pth</shortName>
        <ecNumber evidence="1 7">3.1.1.29</ecNumber>
    </recommendedName>
</protein>
<dbReference type="RefSeq" id="WP_139077175.1">
    <property type="nucleotide sequence ID" value="NZ_VDFU01000014.1"/>
</dbReference>
<evidence type="ECO:0000313" key="9">
    <source>
        <dbReference type="EMBL" id="TNC48945.1"/>
    </source>
</evidence>
<reference evidence="9 10" key="1">
    <citation type="submission" date="2019-06" db="EMBL/GenBank/DDBJ databases">
        <title>YIM 131921 draft genome.</title>
        <authorList>
            <person name="Jiang L."/>
        </authorList>
    </citation>
    <scope>NUCLEOTIDE SEQUENCE [LARGE SCALE GENOMIC DNA]</scope>
    <source>
        <strain evidence="9 10">YIM 131921</strain>
    </source>
</reference>
<dbReference type="AlphaFoldDB" id="A0A5C4MSV7"/>
<dbReference type="OrthoDB" id="9800507at2"/>